<sequence>MAEPGARLFVAEDEDQQIMGYAIWKRKGTDQLAQEWLKDSLAHKMERKLIQFETLYYGFLDRAVNQQAKKQYAAARLGFYQRLEKTGYWHLQGLAVSPQHQRKGVGADLMQWGLKRASEESIPATLESSIIARGLYAKLGFAVVEQKTIKDGLDNVGMLWEAERQKGIWLDVDDQGNTRLKNELP</sequence>
<keyword evidence="3" id="KW-1185">Reference proteome</keyword>
<dbReference type="SUPFAM" id="SSF55729">
    <property type="entry name" value="Acyl-CoA N-acyltransferases (Nat)"/>
    <property type="match status" value="1"/>
</dbReference>
<protein>
    <submittedName>
        <fullName evidence="2">Acyl-CoA N-acyltransferase</fullName>
    </submittedName>
</protein>
<dbReference type="InterPro" id="IPR052523">
    <property type="entry name" value="Trichothecene_AcTrans"/>
</dbReference>
<evidence type="ECO:0000313" key="3">
    <source>
        <dbReference type="Proteomes" id="UP000799302"/>
    </source>
</evidence>
<dbReference type="InterPro" id="IPR000182">
    <property type="entry name" value="GNAT_dom"/>
</dbReference>
<gene>
    <name evidence="2" type="ORF">BT63DRAFT_428466</name>
</gene>
<dbReference type="AlphaFoldDB" id="A0A6A6TZK3"/>
<keyword evidence="2" id="KW-0808">Transferase</keyword>
<dbReference type="CDD" id="cd04301">
    <property type="entry name" value="NAT_SF"/>
    <property type="match status" value="1"/>
</dbReference>
<dbReference type="PROSITE" id="PS51186">
    <property type="entry name" value="GNAT"/>
    <property type="match status" value="1"/>
</dbReference>
<name>A0A6A6TZK3_9PEZI</name>
<organism evidence="2 3">
    <name type="scientific">Microthyrium microscopicum</name>
    <dbReference type="NCBI Taxonomy" id="703497"/>
    <lineage>
        <taxon>Eukaryota</taxon>
        <taxon>Fungi</taxon>
        <taxon>Dikarya</taxon>
        <taxon>Ascomycota</taxon>
        <taxon>Pezizomycotina</taxon>
        <taxon>Dothideomycetes</taxon>
        <taxon>Dothideomycetes incertae sedis</taxon>
        <taxon>Microthyriales</taxon>
        <taxon>Microthyriaceae</taxon>
        <taxon>Microthyrium</taxon>
    </lineage>
</organism>
<evidence type="ECO:0000259" key="1">
    <source>
        <dbReference type="PROSITE" id="PS51186"/>
    </source>
</evidence>
<dbReference type="Proteomes" id="UP000799302">
    <property type="component" value="Unassembled WGS sequence"/>
</dbReference>
<accession>A0A6A6TZK3</accession>
<dbReference type="PANTHER" id="PTHR42791:SF17">
    <property type="entry name" value="ACETYLTRANSFERASE, GNAT FAMILY FAMILY (AFU_ORTHOLOGUE AFUA_8G05690)"/>
    <property type="match status" value="1"/>
</dbReference>
<proteinExistence type="predicted"/>
<reference evidence="2" key="1">
    <citation type="journal article" date="2020" name="Stud. Mycol.">
        <title>101 Dothideomycetes genomes: a test case for predicting lifestyles and emergence of pathogens.</title>
        <authorList>
            <person name="Haridas S."/>
            <person name="Albert R."/>
            <person name="Binder M."/>
            <person name="Bloem J."/>
            <person name="Labutti K."/>
            <person name="Salamov A."/>
            <person name="Andreopoulos B."/>
            <person name="Baker S."/>
            <person name="Barry K."/>
            <person name="Bills G."/>
            <person name="Bluhm B."/>
            <person name="Cannon C."/>
            <person name="Castanera R."/>
            <person name="Culley D."/>
            <person name="Daum C."/>
            <person name="Ezra D."/>
            <person name="Gonzalez J."/>
            <person name="Henrissat B."/>
            <person name="Kuo A."/>
            <person name="Liang C."/>
            <person name="Lipzen A."/>
            <person name="Lutzoni F."/>
            <person name="Magnuson J."/>
            <person name="Mondo S."/>
            <person name="Nolan M."/>
            <person name="Ohm R."/>
            <person name="Pangilinan J."/>
            <person name="Park H.-J."/>
            <person name="Ramirez L."/>
            <person name="Alfaro M."/>
            <person name="Sun H."/>
            <person name="Tritt A."/>
            <person name="Yoshinaga Y."/>
            <person name="Zwiers L.-H."/>
            <person name="Turgeon B."/>
            <person name="Goodwin S."/>
            <person name="Spatafora J."/>
            <person name="Crous P."/>
            <person name="Grigoriev I."/>
        </authorList>
    </citation>
    <scope>NUCLEOTIDE SEQUENCE</scope>
    <source>
        <strain evidence="2">CBS 115976</strain>
    </source>
</reference>
<evidence type="ECO:0000313" key="2">
    <source>
        <dbReference type="EMBL" id="KAF2665509.1"/>
    </source>
</evidence>
<dbReference type="GO" id="GO:0016747">
    <property type="term" value="F:acyltransferase activity, transferring groups other than amino-acyl groups"/>
    <property type="evidence" value="ECO:0007669"/>
    <property type="project" value="InterPro"/>
</dbReference>
<dbReference type="InterPro" id="IPR016181">
    <property type="entry name" value="Acyl_CoA_acyltransferase"/>
</dbReference>
<dbReference type="PANTHER" id="PTHR42791">
    <property type="entry name" value="GNAT FAMILY ACETYLTRANSFERASE"/>
    <property type="match status" value="1"/>
</dbReference>
<dbReference type="OrthoDB" id="2115692at2759"/>
<dbReference type="Pfam" id="PF13673">
    <property type="entry name" value="Acetyltransf_10"/>
    <property type="match status" value="1"/>
</dbReference>
<dbReference type="Gene3D" id="3.40.630.30">
    <property type="match status" value="1"/>
</dbReference>
<feature type="domain" description="N-acetyltransferase" evidence="1">
    <location>
        <begin position="19"/>
        <end position="163"/>
    </location>
</feature>
<dbReference type="EMBL" id="MU004240">
    <property type="protein sequence ID" value="KAF2665509.1"/>
    <property type="molecule type" value="Genomic_DNA"/>
</dbReference>
<keyword evidence="2" id="KW-0012">Acyltransferase</keyword>